<protein>
    <submittedName>
        <fullName evidence="1">Plasmid replication initiator</fullName>
    </submittedName>
</protein>
<evidence type="ECO:0000313" key="1">
    <source>
        <dbReference type="EMBL" id="MBL6459293.1"/>
    </source>
</evidence>
<accession>A0ABS1VFU5</accession>
<dbReference type="Pfam" id="PF04796">
    <property type="entry name" value="RepA_C"/>
    <property type="match status" value="1"/>
</dbReference>
<dbReference type="RefSeq" id="WP_202829022.1">
    <property type="nucleotide sequence ID" value="NZ_JAEUXJ010000032.1"/>
</dbReference>
<reference evidence="1 2" key="1">
    <citation type="submission" date="2021-01" db="EMBL/GenBank/DDBJ databases">
        <title>Belnapia mucosa sp. nov. and Belnapia arida sp. nov., isolated from the Tabernas Desert (Almeria, Spain).</title>
        <authorList>
            <person name="Molina-Menor E."/>
            <person name="Vidal-Verdu A."/>
            <person name="Calonge A."/>
            <person name="Satari L."/>
            <person name="Pereto Magraner J."/>
            <person name="Porcar Miralles M."/>
        </authorList>
    </citation>
    <scope>NUCLEOTIDE SEQUENCE [LARGE SCALE GENOMIC DNA]</scope>
    <source>
        <strain evidence="1 2">T6</strain>
    </source>
</reference>
<evidence type="ECO:0000313" key="2">
    <source>
        <dbReference type="Proteomes" id="UP000606490"/>
    </source>
</evidence>
<proteinExistence type="predicted"/>
<gene>
    <name evidence="1" type="ORF">JMJ55_28635</name>
</gene>
<name>A0ABS1VFU5_9PROT</name>
<organism evidence="1 2">
    <name type="scientific">Belnapia mucosa</name>
    <dbReference type="NCBI Taxonomy" id="2804532"/>
    <lineage>
        <taxon>Bacteria</taxon>
        <taxon>Pseudomonadati</taxon>
        <taxon>Pseudomonadota</taxon>
        <taxon>Alphaproteobacteria</taxon>
        <taxon>Acetobacterales</taxon>
        <taxon>Roseomonadaceae</taxon>
        <taxon>Belnapia</taxon>
    </lineage>
</organism>
<dbReference type="EMBL" id="JAEUXJ010000032">
    <property type="protein sequence ID" value="MBL6459293.1"/>
    <property type="molecule type" value="Genomic_DNA"/>
</dbReference>
<dbReference type="InterPro" id="IPR006881">
    <property type="entry name" value="RepA_C"/>
</dbReference>
<dbReference type="Proteomes" id="UP000606490">
    <property type="component" value="Unassembled WGS sequence"/>
</dbReference>
<sequence length="318" mass="34496">MGTVHDIIEARGKAGALEADIARSVVEAAASYMADEEAGIGFLYSGWCQAALPHRRLADGLSWQIVSDRLTMAVEPGLRPNAEGQLVPGGVPYGSRARLIMLYLQSEALRTGSRDVVLGRSMRDWLARMGITIGGKSLKDVREQAERIARCRLTFHIKVAGGKVGLVNQNVVDTAMFVPSEDPAQGDLFTETARLSEVFFEQLRKHPVPVEEAAIRAIANNSVALDIYAWLAYRLHALAKSTPVSWSALKGQFGAGTARMDNFKPTFLENLKLALAVYRHAKVDLDDRGVTLHPSRPPVAPRTVVAPGKVHALAKPSA</sequence>
<keyword evidence="2" id="KW-1185">Reference proteome</keyword>
<comment type="caution">
    <text evidence="1">The sequence shown here is derived from an EMBL/GenBank/DDBJ whole genome shotgun (WGS) entry which is preliminary data.</text>
</comment>